<evidence type="ECO:0000256" key="9">
    <source>
        <dbReference type="ARBA" id="ARBA00061532"/>
    </source>
</evidence>
<dbReference type="InterPro" id="IPR004268">
    <property type="entry name" value="MurJ"/>
</dbReference>
<sequence>MSTTPITPRWQRALAILRPSHRHTAFTATLLLMGSAMASRVIGLVKTKYIAYLLGKTAAADAFNAAFMLPDMIAYFLVGGAASITFVTMLTRYRDAGREAEGERSMSVILTTMTLVLGLAIVAAEFLAPLYVRLMLDGFESDPAKAALCAHLTRILLPAQLFFLAGGVFAAVLLVRKQFGVQAITPLVYNCGIIFGGVLLYRHLGSSGLAVGAVAGAFLGPFLLNAIWAHRVGMRYRPILDWSDRGLHEWVRMSIPLMLGVSLVSADSWIISKFASHTGGAVSLLTYAKQLFTAPVALGQAAGAASLPFLASLYGKGRSEGNGAPFARAVNASVSRILAFSILLSAFMIAMALPMVDVLLRGGAFHRADSGTMAVYFGIFSLSLCLWSAQAIYARAFYAAGNTLTPMIAGTIVTVVSLPVYWVFYRSTGPAGLAIASDIGILIQTITLAVLLHRNRMVPMSGLEYMELLRSLFAGIVGYAGLMALQHFLPHSPGRLFELGVLVLATFVWIGISALALEITGSALPDQLLSRFRKTRPDAAA</sequence>
<dbReference type="Pfam" id="PF03023">
    <property type="entry name" value="MurJ"/>
    <property type="match status" value="1"/>
</dbReference>
<feature type="transmembrane region" description="Helical" evidence="10">
    <location>
        <begin position="250"/>
        <end position="271"/>
    </location>
</feature>
<dbReference type="PRINTS" id="PR01806">
    <property type="entry name" value="VIRFACTRMVIN"/>
</dbReference>
<proteinExistence type="inferred from homology"/>
<keyword evidence="2" id="KW-1003">Cell membrane</keyword>
<keyword evidence="4" id="KW-0133">Cell shape</keyword>
<evidence type="ECO:0000256" key="8">
    <source>
        <dbReference type="ARBA" id="ARBA00060041"/>
    </source>
</evidence>
<feature type="transmembrane region" description="Helical" evidence="10">
    <location>
        <begin position="334"/>
        <end position="353"/>
    </location>
</feature>
<reference evidence="11 12" key="1">
    <citation type="submission" date="2020-08" db="EMBL/GenBank/DDBJ databases">
        <title>Genomic Encyclopedia of Type Strains, Phase IV (KMG-IV): sequencing the most valuable type-strain genomes for metagenomic binning, comparative biology and taxonomic classification.</title>
        <authorList>
            <person name="Goeker M."/>
        </authorList>
    </citation>
    <scope>NUCLEOTIDE SEQUENCE [LARGE SCALE GENOMIC DNA]</scope>
    <source>
        <strain evidence="11 12">DSM 103733</strain>
    </source>
</reference>
<dbReference type="InterPro" id="IPR051050">
    <property type="entry name" value="Lipid_II_flippase_MurJ/MviN"/>
</dbReference>
<evidence type="ECO:0000256" key="2">
    <source>
        <dbReference type="ARBA" id="ARBA00022475"/>
    </source>
</evidence>
<comment type="subcellular location">
    <subcellularLocation>
        <location evidence="1">Cell membrane</location>
        <topology evidence="1">Multi-pass membrane protein</topology>
    </subcellularLocation>
</comment>
<protein>
    <submittedName>
        <fullName evidence="11">Putative peptidoglycan lipid II flippase</fullName>
    </submittedName>
</protein>
<evidence type="ECO:0000256" key="5">
    <source>
        <dbReference type="ARBA" id="ARBA00022984"/>
    </source>
</evidence>
<evidence type="ECO:0000313" key="12">
    <source>
        <dbReference type="Proteomes" id="UP000538666"/>
    </source>
</evidence>
<dbReference type="PANTHER" id="PTHR47019">
    <property type="entry name" value="LIPID II FLIPPASE MURJ"/>
    <property type="match status" value="1"/>
</dbReference>
<dbReference type="AlphaFoldDB" id="A0A841JX26"/>
<feature type="transmembrane region" description="Helical" evidence="10">
    <location>
        <begin position="472"/>
        <end position="489"/>
    </location>
</feature>
<keyword evidence="3 10" id="KW-0812">Transmembrane</keyword>
<dbReference type="EMBL" id="JACHEK010000008">
    <property type="protein sequence ID" value="MBB6145963.1"/>
    <property type="molecule type" value="Genomic_DNA"/>
</dbReference>
<comment type="function">
    <text evidence="8">Involved in peptidoglycan biosynthesis. Transports lipid-linked peptidoglycan precursors from the inner to the outer leaflet of the cytoplasmic membrane.</text>
</comment>
<dbReference type="GO" id="GO:0009252">
    <property type="term" value="P:peptidoglycan biosynthetic process"/>
    <property type="evidence" value="ECO:0007669"/>
    <property type="project" value="UniProtKB-KW"/>
</dbReference>
<feature type="transmembrane region" description="Helical" evidence="10">
    <location>
        <begin position="291"/>
        <end position="314"/>
    </location>
</feature>
<feature type="transmembrane region" description="Helical" evidence="10">
    <location>
        <begin position="62"/>
        <end position="87"/>
    </location>
</feature>
<accession>A0A841JX26</accession>
<keyword evidence="12" id="KW-1185">Reference proteome</keyword>
<feature type="transmembrane region" description="Helical" evidence="10">
    <location>
        <begin position="406"/>
        <end position="425"/>
    </location>
</feature>
<dbReference type="PANTHER" id="PTHR47019:SF1">
    <property type="entry name" value="LIPID II FLIPPASE MURJ"/>
    <property type="match status" value="1"/>
</dbReference>
<dbReference type="RefSeq" id="WP_050060963.1">
    <property type="nucleotide sequence ID" value="NZ_JACHEK010000008.1"/>
</dbReference>
<evidence type="ECO:0000256" key="3">
    <source>
        <dbReference type="ARBA" id="ARBA00022692"/>
    </source>
</evidence>
<dbReference type="GO" id="GO:0034204">
    <property type="term" value="P:lipid translocation"/>
    <property type="evidence" value="ECO:0007669"/>
    <property type="project" value="TreeGrafter"/>
</dbReference>
<evidence type="ECO:0000256" key="6">
    <source>
        <dbReference type="ARBA" id="ARBA00022989"/>
    </source>
</evidence>
<evidence type="ECO:0000256" key="10">
    <source>
        <dbReference type="SAM" id="Phobius"/>
    </source>
</evidence>
<feature type="transmembrane region" description="Helical" evidence="10">
    <location>
        <begin position="187"/>
        <end position="204"/>
    </location>
</feature>
<keyword evidence="6 10" id="KW-1133">Transmembrane helix</keyword>
<dbReference type="OrthoDB" id="9804143at2"/>
<keyword evidence="7 10" id="KW-0472">Membrane</keyword>
<evidence type="ECO:0000313" key="11">
    <source>
        <dbReference type="EMBL" id="MBB6145963.1"/>
    </source>
</evidence>
<comment type="similarity">
    <text evidence="9">Belongs to the MurJ/MviN family.</text>
</comment>
<evidence type="ECO:0000256" key="4">
    <source>
        <dbReference type="ARBA" id="ARBA00022960"/>
    </source>
</evidence>
<feature type="transmembrane region" description="Helical" evidence="10">
    <location>
        <begin position="152"/>
        <end position="175"/>
    </location>
</feature>
<keyword evidence="5" id="KW-0573">Peptidoglycan synthesis</keyword>
<dbReference type="GO" id="GO:0005886">
    <property type="term" value="C:plasma membrane"/>
    <property type="evidence" value="ECO:0007669"/>
    <property type="project" value="UniProtKB-SubCell"/>
</dbReference>
<feature type="transmembrane region" description="Helical" evidence="10">
    <location>
        <begin position="431"/>
        <end position="452"/>
    </location>
</feature>
<comment type="caution">
    <text evidence="11">The sequence shown here is derived from an EMBL/GenBank/DDBJ whole genome shotgun (WGS) entry which is preliminary data.</text>
</comment>
<dbReference type="Proteomes" id="UP000538666">
    <property type="component" value="Unassembled WGS sequence"/>
</dbReference>
<gene>
    <name evidence="11" type="ORF">HNQ77_003933</name>
</gene>
<dbReference type="GO" id="GO:0008360">
    <property type="term" value="P:regulation of cell shape"/>
    <property type="evidence" value="ECO:0007669"/>
    <property type="project" value="UniProtKB-KW"/>
</dbReference>
<dbReference type="GO" id="GO:0015648">
    <property type="term" value="F:lipid-linked peptidoglycan transporter activity"/>
    <property type="evidence" value="ECO:0007669"/>
    <property type="project" value="TreeGrafter"/>
</dbReference>
<organism evidence="11 12">
    <name type="scientific">Silvibacterium bohemicum</name>
    <dbReference type="NCBI Taxonomy" id="1577686"/>
    <lineage>
        <taxon>Bacteria</taxon>
        <taxon>Pseudomonadati</taxon>
        <taxon>Acidobacteriota</taxon>
        <taxon>Terriglobia</taxon>
        <taxon>Terriglobales</taxon>
        <taxon>Acidobacteriaceae</taxon>
        <taxon>Silvibacterium</taxon>
    </lineage>
</organism>
<feature type="transmembrane region" description="Helical" evidence="10">
    <location>
        <begin position="210"/>
        <end position="229"/>
    </location>
</feature>
<feature type="transmembrane region" description="Helical" evidence="10">
    <location>
        <begin position="373"/>
        <end position="394"/>
    </location>
</feature>
<feature type="transmembrane region" description="Helical" evidence="10">
    <location>
        <begin position="108"/>
        <end position="132"/>
    </location>
</feature>
<evidence type="ECO:0000256" key="7">
    <source>
        <dbReference type="ARBA" id="ARBA00023136"/>
    </source>
</evidence>
<evidence type="ECO:0000256" key="1">
    <source>
        <dbReference type="ARBA" id="ARBA00004651"/>
    </source>
</evidence>
<feature type="transmembrane region" description="Helical" evidence="10">
    <location>
        <begin position="501"/>
        <end position="524"/>
    </location>
</feature>
<name>A0A841JX26_9BACT</name>